<keyword evidence="1" id="KW-0472">Membrane</keyword>
<feature type="transmembrane region" description="Helical" evidence="1">
    <location>
        <begin position="263"/>
        <end position="280"/>
    </location>
</feature>
<feature type="transmembrane region" description="Helical" evidence="1">
    <location>
        <begin position="317"/>
        <end position="335"/>
    </location>
</feature>
<feature type="transmembrane region" description="Helical" evidence="1">
    <location>
        <begin position="40"/>
        <end position="57"/>
    </location>
</feature>
<feature type="transmembrane region" description="Helical" evidence="1">
    <location>
        <begin position="232"/>
        <end position="251"/>
    </location>
</feature>
<organism evidence="2 3">
    <name type="scientific">Staphylococcus kloosii</name>
    <dbReference type="NCBI Taxonomy" id="29384"/>
    <lineage>
        <taxon>Bacteria</taxon>
        <taxon>Bacillati</taxon>
        <taxon>Bacillota</taxon>
        <taxon>Bacilli</taxon>
        <taxon>Bacillales</taxon>
        <taxon>Staphylococcaceae</taxon>
        <taxon>Staphylococcus</taxon>
    </lineage>
</organism>
<feature type="transmembrane region" description="Helical" evidence="1">
    <location>
        <begin position="188"/>
        <end position="206"/>
    </location>
</feature>
<comment type="caution">
    <text evidence="2">The sequence shown here is derived from an EMBL/GenBank/DDBJ whole genome shotgun (WGS) entry which is preliminary data.</text>
</comment>
<feature type="transmembrane region" description="Helical" evidence="1">
    <location>
        <begin position="380"/>
        <end position="398"/>
    </location>
</feature>
<keyword evidence="1" id="KW-1133">Transmembrane helix</keyword>
<feature type="transmembrane region" description="Helical" evidence="1">
    <location>
        <begin position="341"/>
        <end position="359"/>
    </location>
</feature>
<dbReference type="Proteomes" id="UP000706163">
    <property type="component" value="Unassembled WGS sequence"/>
</dbReference>
<reference evidence="2" key="1">
    <citation type="journal article" date="2021" name="PeerJ">
        <title>Extensive microbial diversity within the chicken gut microbiome revealed by metagenomics and culture.</title>
        <authorList>
            <person name="Gilroy R."/>
            <person name="Ravi A."/>
            <person name="Getino M."/>
            <person name="Pursley I."/>
            <person name="Horton D.L."/>
            <person name="Alikhan N.F."/>
            <person name="Baker D."/>
            <person name="Gharbi K."/>
            <person name="Hall N."/>
            <person name="Watson M."/>
            <person name="Adriaenssens E.M."/>
            <person name="Foster-Nyarko E."/>
            <person name="Jarju S."/>
            <person name="Secka A."/>
            <person name="Antonio M."/>
            <person name="Oren A."/>
            <person name="Chaudhuri R.R."/>
            <person name="La Ragione R."/>
            <person name="Hildebrand F."/>
            <person name="Pallen M.J."/>
        </authorList>
    </citation>
    <scope>NUCLEOTIDE SEQUENCE</scope>
    <source>
        <strain evidence="2">CHK149-3286</strain>
    </source>
</reference>
<sequence length="440" mass="52008">MLKYIILQYIRQEEYMLKVYLQKYFSELASFSLFLVKAKLILELLFVIIFSSIYLTINIDTVYTIDIYNLDLSNSNLTIILYAIFTIASAILIIVIKKIKINSLAKKEYKKLKFLYKCVFGINHLISLFLMFVIAMKLLNIIVLSVLLLLIIINLFISKDYLIKAIIIMSLFILLIQLYNFYDLNVNYEHIFTFALLAIAIYIYNLKFKKLDFILYSQKFISSRIIGSNQNLLLNIPISFILVHNAMISLPGMISIKFTEVQLLSYIVFIYLLSIIYLQIKNPILINLDWYGNFIRYISKRKNGEHKLLEVLEYNNLILILFITSLVFFECIFIYNTWIWWIFPISFLIWNIDNTFSLFSFKILSITQRENIRQHSNKQLPYVILSGCCLPLIVNKSISDIDVNILIVFIIYIILMIVVMLVKREGRVEFKKRTKEKNYE</sequence>
<feature type="transmembrane region" description="Helical" evidence="1">
    <location>
        <begin position="165"/>
        <end position="182"/>
    </location>
</feature>
<gene>
    <name evidence="2" type="ORF">K8V85_10955</name>
</gene>
<keyword evidence="1" id="KW-0812">Transmembrane</keyword>
<evidence type="ECO:0000313" key="3">
    <source>
        <dbReference type="Proteomes" id="UP000706163"/>
    </source>
</evidence>
<dbReference type="AlphaFoldDB" id="A0A921H1K7"/>
<name>A0A921H1K7_9STAP</name>
<protein>
    <submittedName>
        <fullName evidence="2">Uncharacterized protein</fullName>
    </submittedName>
</protein>
<feature type="transmembrane region" description="Helical" evidence="1">
    <location>
        <begin position="77"/>
        <end position="95"/>
    </location>
</feature>
<feature type="transmembrane region" description="Helical" evidence="1">
    <location>
        <begin position="141"/>
        <end position="158"/>
    </location>
</feature>
<evidence type="ECO:0000256" key="1">
    <source>
        <dbReference type="SAM" id="Phobius"/>
    </source>
</evidence>
<evidence type="ECO:0000313" key="2">
    <source>
        <dbReference type="EMBL" id="HJF68821.1"/>
    </source>
</evidence>
<dbReference type="EMBL" id="DYVT01000125">
    <property type="protein sequence ID" value="HJF68821.1"/>
    <property type="molecule type" value="Genomic_DNA"/>
</dbReference>
<dbReference type="RefSeq" id="WP_278676126.1">
    <property type="nucleotide sequence ID" value="NZ_DYVT01000125.1"/>
</dbReference>
<accession>A0A921H1K7</accession>
<feature type="transmembrane region" description="Helical" evidence="1">
    <location>
        <begin position="115"/>
        <end position="135"/>
    </location>
</feature>
<proteinExistence type="predicted"/>
<reference evidence="2" key="2">
    <citation type="submission" date="2021-09" db="EMBL/GenBank/DDBJ databases">
        <authorList>
            <person name="Gilroy R."/>
        </authorList>
    </citation>
    <scope>NUCLEOTIDE SEQUENCE</scope>
    <source>
        <strain evidence="2">CHK149-3286</strain>
    </source>
</reference>
<feature type="transmembrane region" description="Helical" evidence="1">
    <location>
        <begin position="404"/>
        <end position="422"/>
    </location>
</feature>